<dbReference type="PANTHER" id="PTHR24559:SF444">
    <property type="entry name" value="REVERSE TRANSCRIPTASE DOMAIN-CONTAINING PROTEIN"/>
    <property type="match status" value="1"/>
</dbReference>
<dbReference type="Pfam" id="PF00078">
    <property type="entry name" value="RVT_1"/>
    <property type="match status" value="1"/>
</dbReference>
<gene>
    <name evidence="2" type="ORF">LAZ67_2004060</name>
</gene>
<organism evidence="2 3">
    <name type="scientific">Cordylochernes scorpioides</name>
    <dbReference type="NCBI Taxonomy" id="51811"/>
    <lineage>
        <taxon>Eukaryota</taxon>
        <taxon>Metazoa</taxon>
        <taxon>Ecdysozoa</taxon>
        <taxon>Arthropoda</taxon>
        <taxon>Chelicerata</taxon>
        <taxon>Arachnida</taxon>
        <taxon>Pseudoscorpiones</taxon>
        <taxon>Cheliferoidea</taxon>
        <taxon>Chernetidae</taxon>
        <taxon>Cordylochernes</taxon>
    </lineage>
</organism>
<evidence type="ECO:0000259" key="1">
    <source>
        <dbReference type="Pfam" id="PF00078"/>
    </source>
</evidence>
<accession>A0ABY6K3I0</accession>
<dbReference type="EMBL" id="CP092864">
    <property type="protein sequence ID" value="UYV63434.1"/>
    <property type="molecule type" value="Genomic_DNA"/>
</dbReference>
<dbReference type="InterPro" id="IPR043502">
    <property type="entry name" value="DNA/RNA_pol_sf"/>
</dbReference>
<dbReference type="SUPFAM" id="SSF56672">
    <property type="entry name" value="DNA/RNA polymerases"/>
    <property type="match status" value="1"/>
</dbReference>
<name>A0ABY6K3I0_9ARAC</name>
<sequence length="163" mass="18358">MHAVPPRILLECLDKSLLPRCTKPKLAVTSLDLKSTFSTGPHLMSEDVFLGGILARPISEDDIDLMDIMGQLWLTCLSNYKLYYAGSLKDTPAWFVADVCKLIPDEVMDTLRGSTYFSAIDLRSGYWQVEVEERDKEKTAFTTAHGLYEFNVMPFRLCNAPAT</sequence>
<dbReference type="PANTHER" id="PTHR24559">
    <property type="entry name" value="TRANSPOSON TY3-I GAG-POL POLYPROTEIN"/>
    <property type="match status" value="1"/>
</dbReference>
<evidence type="ECO:0000313" key="3">
    <source>
        <dbReference type="Proteomes" id="UP001235939"/>
    </source>
</evidence>
<dbReference type="Gene3D" id="3.10.10.10">
    <property type="entry name" value="HIV Type 1 Reverse Transcriptase, subunit A, domain 1"/>
    <property type="match status" value="1"/>
</dbReference>
<dbReference type="InterPro" id="IPR053134">
    <property type="entry name" value="RNA-dir_DNA_polymerase"/>
</dbReference>
<evidence type="ECO:0000313" key="2">
    <source>
        <dbReference type="EMBL" id="UYV63434.1"/>
    </source>
</evidence>
<keyword evidence="3" id="KW-1185">Reference proteome</keyword>
<dbReference type="Proteomes" id="UP001235939">
    <property type="component" value="Chromosome 02"/>
</dbReference>
<dbReference type="Gene3D" id="3.30.70.270">
    <property type="match status" value="1"/>
</dbReference>
<reference evidence="2 3" key="1">
    <citation type="submission" date="2022-01" db="EMBL/GenBank/DDBJ databases">
        <title>A chromosomal length assembly of Cordylochernes scorpioides.</title>
        <authorList>
            <person name="Zeh D."/>
            <person name="Zeh J."/>
        </authorList>
    </citation>
    <scope>NUCLEOTIDE SEQUENCE [LARGE SCALE GENOMIC DNA]</scope>
    <source>
        <strain evidence="2">IN4F17</strain>
        <tissue evidence="2">Whole Body</tissue>
    </source>
</reference>
<dbReference type="CDD" id="cd01647">
    <property type="entry name" value="RT_LTR"/>
    <property type="match status" value="1"/>
</dbReference>
<dbReference type="InterPro" id="IPR043128">
    <property type="entry name" value="Rev_trsase/Diguanyl_cyclase"/>
</dbReference>
<protein>
    <submittedName>
        <fullName evidence="2">K02A2.6-like</fullName>
    </submittedName>
</protein>
<proteinExistence type="predicted"/>
<dbReference type="InterPro" id="IPR000477">
    <property type="entry name" value="RT_dom"/>
</dbReference>
<feature type="domain" description="Reverse transcriptase" evidence="1">
    <location>
        <begin position="105"/>
        <end position="162"/>
    </location>
</feature>